<proteinExistence type="predicted"/>
<dbReference type="Pfam" id="PF01556">
    <property type="entry name" value="DnaJ_C"/>
    <property type="match status" value="1"/>
</dbReference>
<dbReference type="STRING" id="1035.BN961_03910"/>
<dbReference type="CDD" id="cd10747">
    <property type="entry name" value="DnaJ_C"/>
    <property type="match status" value="1"/>
</dbReference>
<keyword evidence="3" id="KW-0238">DNA-binding</keyword>
<dbReference type="SMART" id="SM00271">
    <property type="entry name" value="DnaJ"/>
    <property type="match status" value="1"/>
</dbReference>
<dbReference type="PROSITE" id="PS00636">
    <property type="entry name" value="DNAJ_1"/>
    <property type="match status" value="1"/>
</dbReference>
<dbReference type="CDD" id="cd06257">
    <property type="entry name" value="DnaJ"/>
    <property type="match status" value="1"/>
</dbReference>
<dbReference type="PRINTS" id="PR00625">
    <property type="entry name" value="JDOMAIN"/>
</dbReference>
<dbReference type="EMBL" id="CCAZ020000003">
    <property type="protein sequence ID" value="CEG10470.1"/>
    <property type="molecule type" value="Genomic_DNA"/>
</dbReference>
<dbReference type="GO" id="GO:0051082">
    <property type="term" value="F:unfolded protein binding"/>
    <property type="evidence" value="ECO:0007669"/>
    <property type="project" value="InterPro"/>
</dbReference>
<dbReference type="PANTHER" id="PTHR43096">
    <property type="entry name" value="DNAJ HOMOLOG 1, MITOCHONDRIAL-RELATED"/>
    <property type="match status" value="1"/>
</dbReference>
<dbReference type="PANTHER" id="PTHR43096:SF52">
    <property type="entry name" value="DNAJ HOMOLOG 1, MITOCHONDRIAL-RELATED"/>
    <property type="match status" value="1"/>
</dbReference>
<evidence type="ECO:0000259" key="2">
    <source>
        <dbReference type="PROSITE" id="PS50076"/>
    </source>
</evidence>
<keyword evidence="4" id="KW-1185">Reference proteome</keyword>
<reference evidence="3 4" key="1">
    <citation type="journal article" date="2014" name="Genome Announc.">
        <title>Genome Sequence of Afipia felis Strain 76713, Isolated in Hospital Water Using an Amoeba Co-Culture Procedure.</title>
        <authorList>
            <person name="Benamar S."/>
            <person name="La Scola B."/>
            <person name="Croce O."/>
        </authorList>
    </citation>
    <scope>NUCLEOTIDE SEQUENCE [LARGE SCALE GENOMIC DNA]</scope>
    <source>
        <strain evidence="3 4">76713</strain>
    </source>
</reference>
<dbReference type="GO" id="GO:0042026">
    <property type="term" value="P:protein refolding"/>
    <property type="evidence" value="ECO:0007669"/>
    <property type="project" value="TreeGrafter"/>
</dbReference>
<gene>
    <name evidence="3" type="primary">cbpA_2</name>
    <name evidence="3" type="ORF">BN961_03910</name>
</gene>
<sequence>MNEDPYRVLGVGKNASQDEIQKAYRKLAKKLHPDLNPGNKQAEEQFKAASAAYDLLSDSEKRARFDRGEIDASGQERPRQRYYRDYAGAAAGDHPYATAEGFSDFSDDSDLFSSIFGRGGRFNLKMRGEDARYRLPVEFLEAVNGTVRRVTLADGSTVDVSVPPGAREGQMLRLAGKGNPGVGGGPPGDAFIEIIVNPHPFFTRHGDDIHLELPISLTEAVLGGKISVPTATGAVTMSIPKGSNTGTILRLRGKGVSRHDGSRGDEYVKLKVVLPDKPDAELEQFVRGWAVGKAQDPRSGMGG</sequence>
<evidence type="ECO:0000313" key="3">
    <source>
        <dbReference type="EMBL" id="CEG10470.1"/>
    </source>
</evidence>
<dbReference type="OrthoDB" id="9779889at2"/>
<organism evidence="3 4">
    <name type="scientific">Afipia felis</name>
    <name type="common">Cat scratch disease bacillus</name>
    <dbReference type="NCBI Taxonomy" id="1035"/>
    <lineage>
        <taxon>Bacteria</taxon>
        <taxon>Pseudomonadati</taxon>
        <taxon>Pseudomonadota</taxon>
        <taxon>Alphaproteobacteria</taxon>
        <taxon>Hyphomicrobiales</taxon>
        <taxon>Nitrobacteraceae</taxon>
        <taxon>Afipia</taxon>
    </lineage>
</organism>
<dbReference type="SUPFAM" id="SSF49493">
    <property type="entry name" value="HSP40/DnaJ peptide-binding domain"/>
    <property type="match status" value="2"/>
</dbReference>
<name>A0A090MSZ8_AFIFE</name>
<dbReference type="InterPro" id="IPR001623">
    <property type="entry name" value="DnaJ_domain"/>
</dbReference>
<dbReference type="PROSITE" id="PS50076">
    <property type="entry name" value="DNAJ_2"/>
    <property type="match status" value="1"/>
</dbReference>
<comment type="caution">
    <text evidence="3">The sequence shown here is derived from an EMBL/GenBank/DDBJ whole genome shotgun (WGS) entry which is preliminary data.</text>
</comment>
<accession>A0A090MSZ8</accession>
<dbReference type="GO" id="GO:0005737">
    <property type="term" value="C:cytoplasm"/>
    <property type="evidence" value="ECO:0007669"/>
    <property type="project" value="TreeGrafter"/>
</dbReference>
<dbReference type="AlphaFoldDB" id="A0A090MSZ8"/>
<dbReference type="Gene3D" id="2.60.260.20">
    <property type="entry name" value="Urease metallochaperone UreE, N-terminal domain"/>
    <property type="match status" value="2"/>
</dbReference>
<protein>
    <submittedName>
        <fullName evidence="3">Curved DNA-binding protein</fullName>
    </submittedName>
</protein>
<dbReference type="FunFam" id="2.60.260.20:FF:000013">
    <property type="entry name" value="DnaJ subfamily B member 11"/>
    <property type="match status" value="1"/>
</dbReference>
<feature type="domain" description="J" evidence="2">
    <location>
        <begin position="4"/>
        <end position="69"/>
    </location>
</feature>
<keyword evidence="1" id="KW-0143">Chaperone</keyword>
<dbReference type="Pfam" id="PF00226">
    <property type="entry name" value="DnaJ"/>
    <property type="match status" value="1"/>
</dbReference>
<dbReference type="Gene3D" id="1.10.287.110">
    <property type="entry name" value="DnaJ domain"/>
    <property type="match status" value="1"/>
</dbReference>
<evidence type="ECO:0000313" key="4">
    <source>
        <dbReference type="Proteomes" id="UP000035762"/>
    </source>
</evidence>
<dbReference type="InterPro" id="IPR002939">
    <property type="entry name" value="DnaJ_C"/>
</dbReference>
<evidence type="ECO:0000256" key="1">
    <source>
        <dbReference type="ARBA" id="ARBA00023186"/>
    </source>
</evidence>
<dbReference type="InterPro" id="IPR018253">
    <property type="entry name" value="DnaJ_domain_CS"/>
</dbReference>
<dbReference type="SUPFAM" id="SSF46565">
    <property type="entry name" value="Chaperone J-domain"/>
    <property type="match status" value="1"/>
</dbReference>
<dbReference type="RefSeq" id="WP_006023628.1">
    <property type="nucleotide sequence ID" value="NZ_CCAZ020000003.1"/>
</dbReference>
<dbReference type="Proteomes" id="UP000035762">
    <property type="component" value="Unassembled WGS sequence"/>
</dbReference>
<dbReference type="InterPro" id="IPR036869">
    <property type="entry name" value="J_dom_sf"/>
</dbReference>
<dbReference type="GO" id="GO:0003677">
    <property type="term" value="F:DNA binding"/>
    <property type="evidence" value="ECO:0007669"/>
    <property type="project" value="UniProtKB-KW"/>
</dbReference>
<dbReference type="InterPro" id="IPR008971">
    <property type="entry name" value="HSP40/DnaJ_pept-bd"/>
</dbReference>